<accession>A0AAD6NGZ0</accession>
<dbReference type="Pfam" id="PF01055">
    <property type="entry name" value="Glyco_hydro_31_2nd"/>
    <property type="match status" value="1"/>
</dbReference>
<dbReference type="PANTHER" id="PTHR22762:SF133">
    <property type="entry name" value="P-TYPE DOMAIN-CONTAINING PROTEIN"/>
    <property type="match status" value="1"/>
</dbReference>
<dbReference type="Proteomes" id="UP001221413">
    <property type="component" value="Unassembled WGS sequence"/>
</dbReference>
<dbReference type="CDD" id="cd06602">
    <property type="entry name" value="GH31_MGAM_SI_GAA"/>
    <property type="match status" value="1"/>
</dbReference>
<evidence type="ECO:0000256" key="3">
    <source>
        <dbReference type="ARBA" id="ARBA00012741"/>
    </source>
</evidence>
<keyword evidence="14" id="KW-1185">Reference proteome</keyword>
<dbReference type="GO" id="GO:0030246">
    <property type="term" value="F:carbohydrate binding"/>
    <property type="evidence" value="ECO:0007669"/>
    <property type="project" value="InterPro"/>
</dbReference>
<proteinExistence type="inferred from homology"/>
<evidence type="ECO:0000259" key="10">
    <source>
        <dbReference type="Pfam" id="PF01055"/>
    </source>
</evidence>
<dbReference type="SUPFAM" id="SSF51445">
    <property type="entry name" value="(Trans)glycosidases"/>
    <property type="match status" value="1"/>
</dbReference>
<keyword evidence="5" id="KW-0325">Glycoprotein</keyword>
<evidence type="ECO:0000259" key="12">
    <source>
        <dbReference type="Pfam" id="PF21365"/>
    </source>
</evidence>
<sequence>MWSSNPNPRVPSMLEAIDIKASKPVDITGGAAQPNILTGTPNMINTQSISDSPILQSALKTSPFSTVSIPDPGLAPPDEDAPHGHYKFTKPRRENRQESRNEGEPPEIAYLEGKTDHTTKYGPSIDRLRLSIETFSPQIARIRITPWSKAQRWEIPNDFVPISQSRIVQRGPFHQKDWKAEIAFSDTADAGFAVVRESDSTPVFDSRDCPISYCDHYLEISTQLPKDTFVYGLGEVTGPFLREAGSRYAFWARDAQTPLHENAYSSLPIFLAMNKGKAFGVYLHNSNALDMVYDGSKITYKVVGGILDFFVYTGPSYEDVIQQHQMVTGFPRLPPYYSLGYHQCRWFYDTTEKLHESRTKNIRAQIPVDVFWLDIDFVKYIRDEMHAHNHKLVAILDPGVKCNVPDYKPWSRGVDLDVFIKNGNSKYPRDFVGKVWPGHVVFPDWTHPNIQKYWDEMFEEWLQIMPVDGIWHDMNECSNFVNGDVWEIGGDAAKDEILIPTGEETVEDMAKASANEADKSVDKDKAAVITDTPETPTGETTAPAQEGDAPEEPEPSGAKAKDEREPSFDPSKPISIRNPPYSINHGGNDEPLSARSISVESVHHNGFTEYELHNLFGHLNCKATYNTMTKLRPNERPFILTRSVFAGTGKYASKWLGDNFSTWESMRLSISGMLNMQIFGIPHIGADVGGFSDVPSEELLLRWFQLGSMYPFCRNHNMPNTPSQEAHISDVVARVAKKYLNLRYRLLPFWYTVFESVARQGGSVVQPVWAVYPPQTNSHFRHVLSNNNDEFLVGQKLLVLPVVQEGVEKVNAWIPSGLWYDIFTGEVIGSRLDNFMDLDAPREEMPIYVREGSVIPMHYQKSGKTTVDFRASGLSLLIVFDQNSMATGNLYLDDGATFAKEHSRVKFSALMSGDQRKIILTAEGSFGYAETPVARQEITVREVIIMGTSAHAHLTPKITPTRIILESNSSTEIDI</sequence>
<dbReference type="EC" id="3.2.1.20" evidence="3"/>
<comment type="catalytic activity">
    <reaction evidence="1">
        <text>Hydrolysis of terminal, non-reducing (1-&gt;4)-linked alpha-D-glucose residues with release of alpha-D-glucose.</text>
        <dbReference type="EC" id="3.2.1.20"/>
    </reaction>
</comment>
<dbReference type="PROSITE" id="PS00129">
    <property type="entry name" value="GLYCOSYL_HYDROL_F31_1"/>
    <property type="match status" value="1"/>
</dbReference>
<dbReference type="InterPro" id="IPR017853">
    <property type="entry name" value="GH"/>
</dbReference>
<feature type="compositionally biased region" description="Basic and acidic residues" evidence="9">
    <location>
        <begin position="91"/>
        <end position="103"/>
    </location>
</feature>
<dbReference type="InterPro" id="IPR013780">
    <property type="entry name" value="Glyco_hydro_b"/>
</dbReference>
<dbReference type="InterPro" id="IPR025887">
    <property type="entry name" value="Glyco_hydro_31_N_dom"/>
</dbReference>
<keyword evidence="4 8" id="KW-0378">Hydrolase</keyword>
<feature type="domain" description="Glycoside hydrolase family 31 N-terminal" evidence="11">
    <location>
        <begin position="130"/>
        <end position="286"/>
    </location>
</feature>
<dbReference type="GO" id="GO:0004558">
    <property type="term" value="F:alpha-1,4-glucosidase activity"/>
    <property type="evidence" value="ECO:0007669"/>
    <property type="project" value="UniProtKB-EC"/>
</dbReference>
<gene>
    <name evidence="13" type="ORF">Dda_6124</name>
</gene>
<dbReference type="InterPro" id="IPR011013">
    <property type="entry name" value="Gal_mutarotase_sf_dom"/>
</dbReference>
<comment type="similarity">
    <text evidence="2 8">Belongs to the glycosyl hydrolase 31 family.</text>
</comment>
<dbReference type="GO" id="GO:0005975">
    <property type="term" value="P:carbohydrate metabolic process"/>
    <property type="evidence" value="ECO:0007669"/>
    <property type="project" value="InterPro"/>
</dbReference>
<feature type="domain" description="Glycoside hydrolase family 31 TIM barrel" evidence="10">
    <location>
        <begin position="331"/>
        <end position="752"/>
    </location>
</feature>
<dbReference type="InterPro" id="IPR048395">
    <property type="entry name" value="Glyco_hydro_31_C"/>
</dbReference>
<dbReference type="PANTHER" id="PTHR22762">
    <property type="entry name" value="ALPHA-GLUCOSIDASE"/>
    <property type="match status" value="1"/>
</dbReference>
<organism evidence="13 14">
    <name type="scientific">Drechslerella dactyloides</name>
    <name type="common">Nematode-trapping fungus</name>
    <name type="synonym">Arthrobotrys dactyloides</name>
    <dbReference type="NCBI Taxonomy" id="74499"/>
    <lineage>
        <taxon>Eukaryota</taxon>
        <taxon>Fungi</taxon>
        <taxon>Dikarya</taxon>
        <taxon>Ascomycota</taxon>
        <taxon>Pezizomycotina</taxon>
        <taxon>Orbiliomycetes</taxon>
        <taxon>Orbiliales</taxon>
        <taxon>Orbiliaceae</taxon>
        <taxon>Drechslerella</taxon>
    </lineage>
</organism>
<evidence type="ECO:0000256" key="4">
    <source>
        <dbReference type="ARBA" id="ARBA00022801"/>
    </source>
</evidence>
<feature type="region of interest" description="Disordered" evidence="9">
    <location>
        <begin position="66"/>
        <end position="107"/>
    </location>
</feature>
<evidence type="ECO:0000313" key="13">
    <source>
        <dbReference type="EMBL" id="KAJ6259226.1"/>
    </source>
</evidence>
<protein>
    <recommendedName>
        <fullName evidence="3">alpha-glucosidase</fullName>
        <ecNumber evidence="3">3.2.1.20</ecNumber>
    </recommendedName>
    <alternativeName>
        <fullName evidence="7">Maltase</fullName>
    </alternativeName>
</protein>
<evidence type="ECO:0000256" key="1">
    <source>
        <dbReference type="ARBA" id="ARBA00001657"/>
    </source>
</evidence>
<comment type="caution">
    <text evidence="13">The sequence shown here is derived from an EMBL/GenBank/DDBJ whole genome shotgun (WGS) entry which is preliminary data.</text>
</comment>
<evidence type="ECO:0000313" key="14">
    <source>
        <dbReference type="Proteomes" id="UP001221413"/>
    </source>
</evidence>
<dbReference type="SUPFAM" id="SSF51011">
    <property type="entry name" value="Glycosyl hydrolase domain"/>
    <property type="match status" value="1"/>
</dbReference>
<feature type="domain" description="Glycosyl hydrolase family 31 C-terminal" evidence="12">
    <location>
        <begin position="762"/>
        <end position="855"/>
    </location>
</feature>
<name>A0AAD6NGZ0_DREDA</name>
<evidence type="ECO:0000256" key="7">
    <source>
        <dbReference type="ARBA" id="ARBA00041343"/>
    </source>
</evidence>
<evidence type="ECO:0000256" key="8">
    <source>
        <dbReference type="RuleBase" id="RU361185"/>
    </source>
</evidence>
<evidence type="ECO:0000256" key="9">
    <source>
        <dbReference type="SAM" id="MobiDB-lite"/>
    </source>
</evidence>
<evidence type="ECO:0000256" key="6">
    <source>
        <dbReference type="ARBA" id="ARBA00023295"/>
    </source>
</evidence>
<dbReference type="CDD" id="cd14752">
    <property type="entry name" value="GH31_N"/>
    <property type="match status" value="1"/>
</dbReference>
<keyword evidence="6 8" id="KW-0326">Glycosidase</keyword>
<dbReference type="Pfam" id="PF21365">
    <property type="entry name" value="Glyco_hydro_31_3rd"/>
    <property type="match status" value="1"/>
</dbReference>
<reference evidence="13" key="1">
    <citation type="submission" date="2023-01" db="EMBL/GenBank/DDBJ databases">
        <title>The chitinases involved in constricting ring structure development in the nematode-trapping fungus Drechslerella dactyloides.</title>
        <authorList>
            <person name="Wang R."/>
            <person name="Zhang L."/>
            <person name="Tang P."/>
            <person name="Li S."/>
            <person name="Liang L."/>
        </authorList>
    </citation>
    <scope>NUCLEOTIDE SEQUENCE</scope>
    <source>
        <strain evidence="13">YMF1.00031</strain>
    </source>
</reference>
<dbReference type="InterPro" id="IPR000322">
    <property type="entry name" value="Glyco_hydro_31_TIM"/>
</dbReference>
<feature type="compositionally biased region" description="Basic and acidic residues" evidence="9">
    <location>
        <begin position="516"/>
        <end position="526"/>
    </location>
</feature>
<evidence type="ECO:0000259" key="11">
    <source>
        <dbReference type="Pfam" id="PF13802"/>
    </source>
</evidence>
<feature type="region of interest" description="Disordered" evidence="9">
    <location>
        <begin position="509"/>
        <end position="589"/>
    </location>
</feature>
<evidence type="ECO:0000256" key="5">
    <source>
        <dbReference type="ARBA" id="ARBA00023180"/>
    </source>
</evidence>
<dbReference type="Gene3D" id="2.60.40.1180">
    <property type="entry name" value="Golgi alpha-mannosidase II"/>
    <property type="match status" value="2"/>
</dbReference>
<dbReference type="InterPro" id="IPR030458">
    <property type="entry name" value="Glyco_hydro_31_AS"/>
</dbReference>
<evidence type="ECO:0000256" key="2">
    <source>
        <dbReference type="ARBA" id="ARBA00007806"/>
    </source>
</evidence>
<dbReference type="Pfam" id="PF13802">
    <property type="entry name" value="Gal_mutarotas_2"/>
    <property type="match status" value="1"/>
</dbReference>
<dbReference type="SUPFAM" id="SSF74650">
    <property type="entry name" value="Galactose mutarotase-like"/>
    <property type="match status" value="1"/>
</dbReference>
<dbReference type="Gene3D" id="3.20.20.80">
    <property type="entry name" value="Glycosidases"/>
    <property type="match status" value="2"/>
</dbReference>
<dbReference type="AlphaFoldDB" id="A0AAD6NGZ0"/>
<dbReference type="Gene3D" id="2.60.40.1760">
    <property type="entry name" value="glycosyl hydrolase (family 31)"/>
    <property type="match status" value="1"/>
</dbReference>
<feature type="compositionally biased region" description="Low complexity" evidence="9">
    <location>
        <begin position="530"/>
        <end position="544"/>
    </location>
</feature>
<dbReference type="EMBL" id="JAQGDS010000007">
    <property type="protein sequence ID" value="KAJ6259226.1"/>
    <property type="molecule type" value="Genomic_DNA"/>
</dbReference>